<dbReference type="AlphaFoldDB" id="A0A9P9E6H3"/>
<gene>
    <name evidence="1" type="ORF">EDB81DRAFT_613980</name>
</gene>
<evidence type="ECO:0000313" key="2">
    <source>
        <dbReference type="Proteomes" id="UP000738349"/>
    </source>
</evidence>
<protein>
    <submittedName>
        <fullName evidence="1">Uncharacterized protein</fullName>
    </submittedName>
</protein>
<dbReference type="Gene3D" id="3.20.20.70">
    <property type="entry name" value="Aldolase class I"/>
    <property type="match status" value="1"/>
</dbReference>
<keyword evidence="2" id="KW-1185">Reference proteome</keyword>
<name>A0A9P9E6H3_9HYPO</name>
<dbReference type="SUPFAM" id="SSF51569">
    <property type="entry name" value="Aldolase"/>
    <property type="match status" value="1"/>
</dbReference>
<comment type="caution">
    <text evidence="1">The sequence shown here is derived from an EMBL/GenBank/DDBJ whole genome shotgun (WGS) entry which is preliminary data.</text>
</comment>
<sequence length="55" mass="5851">DREERIQLIQTLRFALDAIGLQKTPIVPSVGATSTRETIQLACDAPAVGAGFVLV</sequence>
<proteinExistence type="predicted"/>
<feature type="non-terminal residue" evidence="1">
    <location>
        <position position="1"/>
    </location>
</feature>
<evidence type="ECO:0000313" key="1">
    <source>
        <dbReference type="EMBL" id="KAH7130856.1"/>
    </source>
</evidence>
<feature type="non-terminal residue" evidence="1">
    <location>
        <position position="55"/>
    </location>
</feature>
<reference evidence="1" key="1">
    <citation type="journal article" date="2021" name="Nat. Commun.">
        <title>Genetic determinants of endophytism in the Arabidopsis root mycobiome.</title>
        <authorList>
            <person name="Mesny F."/>
            <person name="Miyauchi S."/>
            <person name="Thiergart T."/>
            <person name="Pickel B."/>
            <person name="Atanasova L."/>
            <person name="Karlsson M."/>
            <person name="Huettel B."/>
            <person name="Barry K.W."/>
            <person name="Haridas S."/>
            <person name="Chen C."/>
            <person name="Bauer D."/>
            <person name="Andreopoulos W."/>
            <person name="Pangilinan J."/>
            <person name="LaButti K."/>
            <person name="Riley R."/>
            <person name="Lipzen A."/>
            <person name="Clum A."/>
            <person name="Drula E."/>
            <person name="Henrissat B."/>
            <person name="Kohler A."/>
            <person name="Grigoriev I.V."/>
            <person name="Martin F.M."/>
            <person name="Hacquard S."/>
        </authorList>
    </citation>
    <scope>NUCLEOTIDE SEQUENCE</scope>
    <source>
        <strain evidence="1">MPI-CAGE-AT-0147</strain>
    </source>
</reference>
<dbReference type="EMBL" id="JAGMUV010000017">
    <property type="protein sequence ID" value="KAH7130856.1"/>
    <property type="molecule type" value="Genomic_DNA"/>
</dbReference>
<dbReference type="InterPro" id="IPR013785">
    <property type="entry name" value="Aldolase_TIM"/>
</dbReference>
<dbReference type="Proteomes" id="UP000738349">
    <property type="component" value="Unassembled WGS sequence"/>
</dbReference>
<organism evidence="1 2">
    <name type="scientific">Dactylonectria macrodidyma</name>
    <dbReference type="NCBI Taxonomy" id="307937"/>
    <lineage>
        <taxon>Eukaryota</taxon>
        <taxon>Fungi</taxon>
        <taxon>Dikarya</taxon>
        <taxon>Ascomycota</taxon>
        <taxon>Pezizomycotina</taxon>
        <taxon>Sordariomycetes</taxon>
        <taxon>Hypocreomycetidae</taxon>
        <taxon>Hypocreales</taxon>
        <taxon>Nectriaceae</taxon>
        <taxon>Dactylonectria</taxon>
    </lineage>
</organism>
<accession>A0A9P9E6H3</accession>